<gene>
    <name evidence="1" type="ORF">LIER_43292</name>
</gene>
<comment type="caution">
    <text evidence="1">The sequence shown here is derived from an EMBL/GenBank/DDBJ whole genome shotgun (WGS) entry which is preliminary data.</text>
</comment>
<evidence type="ECO:0000313" key="1">
    <source>
        <dbReference type="EMBL" id="GAA0154798.1"/>
    </source>
</evidence>
<accession>A0AAV3PUS2</accession>
<dbReference type="PANTHER" id="PTHR48475:SF2">
    <property type="entry name" value="RIBONUCLEASE H"/>
    <property type="match status" value="1"/>
</dbReference>
<dbReference type="AlphaFoldDB" id="A0AAV3PUS2"/>
<evidence type="ECO:0008006" key="3">
    <source>
        <dbReference type="Google" id="ProtNLM"/>
    </source>
</evidence>
<name>A0AAV3PUS2_LITER</name>
<organism evidence="1 2">
    <name type="scientific">Lithospermum erythrorhizon</name>
    <name type="common">Purple gromwell</name>
    <name type="synonym">Lithospermum officinale var. erythrorhizon</name>
    <dbReference type="NCBI Taxonomy" id="34254"/>
    <lineage>
        <taxon>Eukaryota</taxon>
        <taxon>Viridiplantae</taxon>
        <taxon>Streptophyta</taxon>
        <taxon>Embryophyta</taxon>
        <taxon>Tracheophyta</taxon>
        <taxon>Spermatophyta</taxon>
        <taxon>Magnoliopsida</taxon>
        <taxon>eudicotyledons</taxon>
        <taxon>Gunneridae</taxon>
        <taxon>Pentapetalae</taxon>
        <taxon>asterids</taxon>
        <taxon>lamiids</taxon>
        <taxon>Boraginales</taxon>
        <taxon>Boraginaceae</taxon>
        <taxon>Boraginoideae</taxon>
        <taxon>Lithospermeae</taxon>
        <taxon>Lithospermum</taxon>
    </lineage>
</organism>
<evidence type="ECO:0000313" key="2">
    <source>
        <dbReference type="Proteomes" id="UP001454036"/>
    </source>
</evidence>
<protein>
    <recommendedName>
        <fullName evidence="3">RNase H type-1 domain-containing protein</fullName>
    </recommendedName>
</protein>
<keyword evidence="2" id="KW-1185">Reference proteome</keyword>
<proteinExistence type="predicted"/>
<dbReference type="Proteomes" id="UP001454036">
    <property type="component" value="Unassembled WGS sequence"/>
</dbReference>
<dbReference type="EMBL" id="BAABME010034026">
    <property type="protein sequence ID" value="GAA0154798.1"/>
    <property type="molecule type" value="Genomic_DNA"/>
</dbReference>
<reference evidence="1 2" key="1">
    <citation type="submission" date="2024-01" db="EMBL/GenBank/DDBJ databases">
        <title>The complete chloroplast genome sequence of Lithospermum erythrorhizon: insights into the phylogenetic relationship among Boraginaceae species and the maternal lineages of purple gromwells.</title>
        <authorList>
            <person name="Okada T."/>
            <person name="Watanabe K."/>
        </authorList>
    </citation>
    <scope>NUCLEOTIDE SEQUENCE [LARGE SCALE GENOMIC DNA]</scope>
</reference>
<dbReference type="PANTHER" id="PTHR48475">
    <property type="entry name" value="RIBONUCLEASE H"/>
    <property type="match status" value="1"/>
</dbReference>
<sequence>MEHVPRERNQEADRLSKMAMAEYGTIPDSTLMEWVAEKAFRMKEVMDTTPQGEGTESWYQVILDFLRTGVLPENPPVAKKIQRQSLRYTLLDGLLYRRSLQGLLLKCVTQEEWLMAIEEMNEGMCGTHINGKALA</sequence>